<evidence type="ECO:0000259" key="8">
    <source>
        <dbReference type="PROSITE" id="PS50928"/>
    </source>
</evidence>
<dbReference type="GO" id="GO:0055085">
    <property type="term" value="P:transmembrane transport"/>
    <property type="evidence" value="ECO:0007669"/>
    <property type="project" value="InterPro"/>
</dbReference>
<dbReference type="AlphaFoldDB" id="A0A9D2LT08"/>
<organism evidence="9 10">
    <name type="scientific">Candidatus Blautia faecavium</name>
    <dbReference type="NCBI Taxonomy" id="2838487"/>
    <lineage>
        <taxon>Bacteria</taxon>
        <taxon>Bacillati</taxon>
        <taxon>Bacillota</taxon>
        <taxon>Clostridia</taxon>
        <taxon>Lachnospirales</taxon>
        <taxon>Lachnospiraceae</taxon>
        <taxon>Blautia</taxon>
    </lineage>
</organism>
<feature type="transmembrane region" description="Helical" evidence="7">
    <location>
        <begin position="259"/>
        <end position="283"/>
    </location>
</feature>
<dbReference type="PANTHER" id="PTHR30193:SF37">
    <property type="entry name" value="INNER MEMBRANE ABC TRANSPORTER PERMEASE PROTEIN YCJO"/>
    <property type="match status" value="1"/>
</dbReference>
<feature type="transmembrane region" description="Helical" evidence="7">
    <location>
        <begin position="153"/>
        <end position="176"/>
    </location>
</feature>
<keyword evidence="6 7" id="KW-0472">Membrane</keyword>
<dbReference type="Proteomes" id="UP000823842">
    <property type="component" value="Unassembled WGS sequence"/>
</dbReference>
<comment type="caution">
    <text evidence="9">The sequence shown here is derived from an EMBL/GenBank/DDBJ whole genome shotgun (WGS) entry which is preliminary data.</text>
</comment>
<evidence type="ECO:0000256" key="3">
    <source>
        <dbReference type="ARBA" id="ARBA00022475"/>
    </source>
</evidence>
<protein>
    <submittedName>
        <fullName evidence="9">Sugar ABC transporter permease</fullName>
    </submittedName>
</protein>
<reference evidence="9" key="1">
    <citation type="journal article" date="2021" name="PeerJ">
        <title>Extensive microbial diversity within the chicken gut microbiome revealed by metagenomics and culture.</title>
        <authorList>
            <person name="Gilroy R."/>
            <person name="Ravi A."/>
            <person name="Getino M."/>
            <person name="Pursley I."/>
            <person name="Horton D.L."/>
            <person name="Alikhan N.F."/>
            <person name="Baker D."/>
            <person name="Gharbi K."/>
            <person name="Hall N."/>
            <person name="Watson M."/>
            <person name="Adriaenssens E.M."/>
            <person name="Foster-Nyarko E."/>
            <person name="Jarju S."/>
            <person name="Secka A."/>
            <person name="Antonio M."/>
            <person name="Oren A."/>
            <person name="Chaudhuri R.R."/>
            <person name="La Ragione R."/>
            <person name="Hildebrand F."/>
            <person name="Pallen M.J."/>
        </authorList>
    </citation>
    <scope>NUCLEOTIDE SEQUENCE</scope>
    <source>
        <strain evidence="9">ChiSjej1B19-5720</strain>
    </source>
</reference>
<dbReference type="PANTHER" id="PTHR30193">
    <property type="entry name" value="ABC TRANSPORTER PERMEASE PROTEIN"/>
    <property type="match status" value="1"/>
</dbReference>
<dbReference type="Gene3D" id="1.10.3720.10">
    <property type="entry name" value="MetI-like"/>
    <property type="match status" value="1"/>
</dbReference>
<dbReference type="Pfam" id="PF00528">
    <property type="entry name" value="BPD_transp_1"/>
    <property type="match status" value="1"/>
</dbReference>
<keyword evidence="4 7" id="KW-0812">Transmembrane</keyword>
<evidence type="ECO:0000256" key="1">
    <source>
        <dbReference type="ARBA" id="ARBA00004651"/>
    </source>
</evidence>
<reference evidence="9" key="2">
    <citation type="submission" date="2021-04" db="EMBL/GenBank/DDBJ databases">
        <authorList>
            <person name="Gilroy R."/>
        </authorList>
    </citation>
    <scope>NUCLEOTIDE SEQUENCE</scope>
    <source>
        <strain evidence="9">ChiSjej1B19-5720</strain>
    </source>
</reference>
<feature type="transmembrane region" description="Helical" evidence="7">
    <location>
        <begin position="104"/>
        <end position="124"/>
    </location>
</feature>
<name>A0A9D2LT08_9FIRM</name>
<evidence type="ECO:0000313" key="9">
    <source>
        <dbReference type="EMBL" id="HJB29050.1"/>
    </source>
</evidence>
<comment type="subcellular location">
    <subcellularLocation>
        <location evidence="1 7">Cell membrane</location>
        <topology evidence="1 7">Multi-pass membrane protein</topology>
    </subcellularLocation>
</comment>
<dbReference type="GO" id="GO:0005886">
    <property type="term" value="C:plasma membrane"/>
    <property type="evidence" value="ECO:0007669"/>
    <property type="project" value="UniProtKB-SubCell"/>
</dbReference>
<dbReference type="EMBL" id="DWYZ01000178">
    <property type="protein sequence ID" value="HJB29050.1"/>
    <property type="molecule type" value="Genomic_DNA"/>
</dbReference>
<feature type="domain" description="ABC transmembrane type-1" evidence="8">
    <location>
        <begin position="67"/>
        <end position="280"/>
    </location>
</feature>
<feature type="transmembrane region" description="Helical" evidence="7">
    <location>
        <begin position="72"/>
        <end position="92"/>
    </location>
</feature>
<accession>A0A9D2LT08</accession>
<comment type="similarity">
    <text evidence="7">Belongs to the binding-protein-dependent transport system permease family.</text>
</comment>
<dbReference type="InterPro" id="IPR051393">
    <property type="entry name" value="ABC_transporter_permease"/>
</dbReference>
<keyword evidence="3" id="KW-1003">Cell membrane</keyword>
<keyword evidence="2 7" id="KW-0813">Transport</keyword>
<evidence type="ECO:0000256" key="5">
    <source>
        <dbReference type="ARBA" id="ARBA00022989"/>
    </source>
</evidence>
<sequence length="293" mass="32695">MRWFSNKRIKVIMLAPVILLFLVYIVIPVVMAFYYSFTDFTGIGKPNMIGFTNYQRLFQDDVFYTALKNTGIILALSLVLIVPGSFGLSLLLNRKIRGSKLMQALCFSPNIISPILVGLIWVFILDPQIGLINALLRAAGSSWQPQWIGGRVLTPYCVAVIFLWQTLGYNATIFLAGIRGVPRELYEASSIDGASGVQQLRYITLPMIRQTIVIVMLLVITGCFKIYEIVYQLTNGGPNHLSETLVTYMYYSTFTSSRYGYGMSIASVAFLLSAIFAAVYIYFAKENVGGDAE</sequence>
<dbReference type="SUPFAM" id="SSF161098">
    <property type="entry name" value="MetI-like"/>
    <property type="match status" value="1"/>
</dbReference>
<evidence type="ECO:0000256" key="2">
    <source>
        <dbReference type="ARBA" id="ARBA00022448"/>
    </source>
</evidence>
<keyword evidence="5 7" id="KW-1133">Transmembrane helix</keyword>
<dbReference type="InterPro" id="IPR035906">
    <property type="entry name" value="MetI-like_sf"/>
</dbReference>
<dbReference type="InterPro" id="IPR000515">
    <property type="entry name" value="MetI-like"/>
</dbReference>
<proteinExistence type="inferred from homology"/>
<evidence type="ECO:0000256" key="7">
    <source>
        <dbReference type="RuleBase" id="RU363032"/>
    </source>
</evidence>
<evidence type="ECO:0000256" key="4">
    <source>
        <dbReference type="ARBA" id="ARBA00022692"/>
    </source>
</evidence>
<feature type="transmembrane region" description="Helical" evidence="7">
    <location>
        <begin position="211"/>
        <end position="230"/>
    </location>
</feature>
<dbReference type="PROSITE" id="PS50928">
    <property type="entry name" value="ABC_TM1"/>
    <property type="match status" value="1"/>
</dbReference>
<dbReference type="CDD" id="cd06261">
    <property type="entry name" value="TM_PBP2"/>
    <property type="match status" value="1"/>
</dbReference>
<gene>
    <name evidence="9" type="ORF">IAA06_09710</name>
</gene>
<evidence type="ECO:0000256" key="6">
    <source>
        <dbReference type="ARBA" id="ARBA00023136"/>
    </source>
</evidence>
<evidence type="ECO:0000313" key="10">
    <source>
        <dbReference type="Proteomes" id="UP000823842"/>
    </source>
</evidence>
<feature type="transmembrane region" description="Helical" evidence="7">
    <location>
        <begin position="12"/>
        <end position="37"/>
    </location>
</feature>